<evidence type="ECO:0000256" key="9">
    <source>
        <dbReference type="PIRSR" id="PIRSR601233-2"/>
    </source>
</evidence>
<dbReference type="InterPro" id="IPR017510">
    <property type="entry name" value="RtcB2"/>
</dbReference>
<evidence type="ECO:0000256" key="3">
    <source>
        <dbReference type="ARBA" id="ARBA00022723"/>
    </source>
</evidence>
<dbReference type="GO" id="GO:0170057">
    <property type="term" value="F:RNA ligase (GTP) activity"/>
    <property type="evidence" value="ECO:0007669"/>
    <property type="project" value="UniProtKB-EC"/>
</dbReference>
<dbReference type="GO" id="GO:0006396">
    <property type="term" value="P:RNA processing"/>
    <property type="evidence" value="ECO:0007669"/>
    <property type="project" value="InterPro"/>
</dbReference>
<dbReference type="Proteomes" id="UP000193498">
    <property type="component" value="Unassembled WGS sequence"/>
</dbReference>
<dbReference type="EC" id="6.5.1.8" evidence="1"/>
<keyword evidence="12" id="KW-1185">Reference proteome</keyword>
<dbReference type="STRING" id="1314790.A0A1Y1YN04"/>
<evidence type="ECO:0000256" key="8">
    <source>
        <dbReference type="PIRSR" id="PIRSR601233-1"/>
    </source>
</evidence>
<evidence type="ECO:0000313" key="11">
    <source>
        <dbReference type="EMBL" id="ORX99355.1"/>
    </source>
</evidence>
<evidence type="ECO:0000256" key="7">
    <source>
        <dbReference type="ARBA" id="ARBA00047746"/>
    </source>
</evidence>
<feature type="binding site" evidence="9">
    <location>
        <position position="400"/>
    </location>
    <ligand>
        <name>GMP</name>
        <dbReference type="ChEBI" id="CHEBI:58115"/>
    </ligand>
</feature>
<evidence type="ECO:0000256" key="2">
    <source>
        <dbReference type="ARBA" id="ARBA00022598"/>
    </source>
</evidence>
<dbReference type="PANTHER" id="PTHR11118">
    <property type="entry name" value="RNA-SPLICING LIGASE RTCB HOMOLOG"/>
    <property type="match status" value="1"/>
</dbReference>
<dbReference type="NCBIfam" id="TIGR03073">
    <property type="entry name" value="release_rtcB"/>
    <property type="match status" value="1"/>
</dbReference>
<dbReference type="Pfam" id="PF01139">
    <property type="entry name" value="RtcB"/>
    <property type="match status" value="2"/>
</dbReference>
<evidence type="ECO:0000256" key="4">
    <source>
        <dbReference type="ARBA" id="ARBA00022741"/>
    </source>
</evidence>
<keyword evidence="6 10" id="KW-0464">Manganese</keyword>
<dbReference type="AlphaFoldDB" id="A0A1Y1YN04"/>
<sequence>MNNSRTNVIAKDSYIHEDAIKQMENTAKIFENIFLAVGMPDLHPGNQFPIGVSFLSHGDVIYPALVGNDIGCGMSLYQLPVESQSFHPEKVKKRLISMEGVWKGESGSDDNAWQRYCESIPHFAEVDKRFTENDEINKQIGTIGGGNHFAELLMIEEWYGADIVSSFNTEKALLLVHSGSRLLGQKVLEAFKEENNAKDGVHVSSAQGIAYLKHHDYACDWANANRKLIARRFLTSIGIALEESTQILDVWHNRVSRKEGLQIEQDNVWLHRKGAAPSDEGLVVIPGSRGAYSYLVLPISPETHLESGYSLAHGAGRKLQRGKAVSKIREKYQAKCSSTSALNELLLATPFQSAVVCDDADLLVEEHQDAYKEIDDIVHDLVHFGLVQVVAKLKPIITYKMKRR</sequence>
<dbReference type="GO" id="GO:0005525">
    <property type="term" value="F:GTP binding"/>
    <property type="evidence" value="ECO:0007669"/>
    <property type="project" value="UniProtKB-KW"/>
</dbReference>
<feature type="binding site" evidence="10">
    <location>
        <position position="177"/>
    </location>
    <ligand>
        <name>Mn(2+)</name>
        <dbReference type="ChEBI" id="CHEBI:29035"/>
        <label>2</label>
    </ligand>
</feature>
<dbReference type="InterPro" id="IPR036025">
    <property type="entry name" value="RtcB-like_sf"/>
</dbReference>
<dbReference type="InParanoid" id="A0A1Y1YN04"/>
<protein>
    <recommendedName>
        <fullName evidence="1">3'-phosphate/5'-hydroxy nucleic acid ligase</fullName>
        <ecNumber evidence="1">6.5.1.8</ecNumber>
    </recommendedName>
</protein>
<feature type="binding site" evidence="9">
    <location>
        <position position="293"/>
    </location>
    <ligand>
        <name>GMP</name>
        <dbReference type="ChEBI" id="CHEBI:58115"/>
    </ligand>
</feature>
<feature type="binding site" evidence="10">
    <location>
        <position position="148"/>
    </location>
    <ligand>
        <name>Mn(2+)</name>
        <dbReference type="ChEBI" id="CHEBI:29035"/>
        <label>1</label>
    </ligand>
</feature>
<comment type="cofactor">
    <cofactor evidence="10">
        <name>Mn(2+)</name>
        <dbReference type="ChEBI" id="CHEBI:29035"/>
    </cofactor>
    <text evidence="10">Binds 2 manganese ions per subunit.</text>
</comment>
<keyword evidence="2" id="KW-0436">Ligase</keyword>
<name>A0A1Y1YN04_9FUNG</name>
<gene>
    <name evidence="11" type="ORF">K493DRAFT_257292</name>
</gene>
<dbReference type="GO" id="GO:0046872">
    <property type="term" value="F:metal ion binding"/>
    <property type="evidence" value="ECO:0007669"/>
    <property type="project" value="UniProtKB-KW"/>
</dbReference>
<comment type="caution">
    <text evidence="11">The sequence shown here is derived from an EMBL/GenBank/DDBJ whole genome shotgun (WGS) entry which is preliminary data.</text>
</comment>
<comment type="catalytic activity">
    <reaction evidence="7">
        <text>a 3'-end 3'-phospho-ribonucleotide-RNA + a 5'-end dephospho-ribonucleoside-RNA + GTP = a ribonucleotidyl-ribonucleotide-RNA + GMP + diphosphate</text>
        <dbReference type="Rhea" id="RHEA:68076"/>
        <dbReference type="Rhea" id="RHEA-COMP:10463"/>
        <dbReference type="Rhea" id="RHEA-COMP:13936"/>
        <dbReference type="Rhea" id="RHEA-COMP:17355"/>
        <dbReference type="ChEBI" id="CHEBI:33019"/>
        <dbReference type="ChEBI" id="CHEBI:37565"/>
        <dbReference type="ChEBI" id="CHEBI:58115"/>
        <dbReference type="ChEBI" id="CHEBI:83062"/>
        <dbReference type="ChEBI" id="CHEBI:138284"/>
        <dbReference type="ChEBI" id="CHEBI:173118"/>
        <dbReference type="EC" id="6.5.1.8"/>
    </reaction>
</comment>
<dbReference type="EMBL" id="MCFE01000098">
    <property type="protein sequence ID" value="ORX99355.1"/>
    <property type="molecule type" value="Genomic_DNA"/>
</dbReference>
<feature type="binding site" evidence="9">
    <location>
        <begin position="147"/>
        <end position="151"/>
    </location>
    <ligand>
        <name>GMP</name>
        <dbReference type="ChEBI" id="CHEBI:58115"/>
    </ligand>
</feature>
<dbReference type="OrthoDB" id="10249697at2759"/>
<dbReference type="SUPFAM" id="SSF103365">
    <property type="entry name" value="Hypothetical protein PH1602"/>
    <property type="match status" value="1"/>
</dbReference>
<keyword evidence="5 9" id="KW-0342">GTP-binding</keyword>
<keyword evidence="4 9" id="KW-0547">Nucleotide-binding</keyword>
<feature type="active site" description="GMP-histidine intermediate" evidence="8">
    <location>
        <position position="313"/>
    </location>
</feature>
<dbReference type="GO" id="GO:0003972">
    <property type="term" value="F:RNA ligase (ATP) activity"/>
    <property type="evidence" value="ECO:0007669"/>
    <property type="project" value="TreeGrafter"/>
</dbReference>
<dbReference type="InterPro" id="IPR001233">
    <property type="entry name" value="RtcB"/>
</dbReference>
<keyword evidence="3 10" id="KW-0479">Metal-binding</keyword>
<organism evidence="11 12">
    <name type="scientific">Basidiobolus meristosporus CBS 931.73</name>
    <dbReference type="NCBI Taxonomy" id="1314790"/>
    <lineage>
        <taxon>Eukaryota</taxon>
        <taxon>Fungi</taxon>
        <taxon>Fungi incertae sedis</taxon>
        <taxon>Zoopagomycota</taxon>
        <taxon>Entomophthoromycotina</taxon>
        <taxon>Basidiobolomycetes</taxon>
        <taxon>Basidiobolales</taxon>
        <taxon>Basidiobolaceae</taxon>
        <taxon>Basidiobolus</taxon>
    </lineage>
</organism>
<dbReference type="PANTHER" id="PTHR11118:SF1">
    <property type="entry name" value="RNA-SPLICING LIGASE RTCB HOMOLOG"/>
    <property type="match status" value="1"/>
</dbReference>
<feature type="binding site" evidence="9">
    <location>
        <begin position="252"/>
        <end position="253"/>
    </location>
    <ligand>
        <name>GMP</name>
        <dbReference type="ChEBI" id="CHEBI:58115"/>
    </ligand>
</feature>
<evidence type="ECO:0000256" key="10">
    <source>
        <dbReference type="PIRSR" id="PIRSR601233-3"/>
    </source>
</evidence>
<evidence type="ECO:0000256" key="5">
    <source>
        <dbReference type="ARBA" id="ARBA00023134"/>
    </source>
</evidence>
<evidence type="ECO:0000256" key="1">
    <source>
        <dbReference type="ARBA" id="ARBA00012726"/>
    </source>
</evidence>
<dbReference type="Gene3D" id="3.90.1860.10">
    <property type="entry name" value="tRNA-splicing ligase RtcB"/>
    <property type="match status" value="1"/>
</dbReference>
<feature type="binding site" evidence="9">
    <location>
        <begin position="313"/>
        <end position="316"/>
    </location>
    <ligand>
        <name>GMP</name>
        <dbReference type="ChEBI" id="CHEBI:58115"/>
    </ligand>
</feature>
<evidence type="ECO:0000313" key="12">
    <source>
        <dbReference type="Proteomes" id="UP000193498"/>
    </source>
</evidence>
<accession>A0A1Y1YN04</accession>
<feature type="binding site" evidence="10">
    <location>
        <position position="252"/>
    </location>
    <ligand>
        <name>Mn(2+)</name>
        <dbReference type="ChEBI" id="CHEBI:29035"/>
        <label>2</label>
    </ligand>
</feature>
<reference evidence="11 12" key="1">
    <citation type="submission" date="2016-07" db="EMBL/GenBank/DDBJ databases">
        <title>Pervasive Adenine N6-methylation of Active Genes in Fungi.</title>
        <authorList>
            <consortium name="DOE Joint Genome Institute"/>
            <person name="Mondo S.J."/>
            <person name="Dannebaum R.O."/>
            <person name="Kuo R.C."/>
            <person name="Labutti K."/>
            <person name="Haridas S."/>
            <person name="Kuo A."/>
            <person name="Salamov A."/>
            <person name="Ahrendt S.R."/>
            <person name="Lipzen A."/>
            <person name="Sullivan W."/>
            <person name="Andreopoulos W.B."/>
            <person name="Clum A."/>
            <person name="Lindquist E."/>
            <person name="Daum C."/>
            <person name="Ramamoorthy G.K."/>
            <person name="Gryganskyi A."/>
            <person name="Culley D."/>
            <person name="Magnuson J.K."/>
            <person name="James T.Y."/>
            <person name="O'Malley M.A."/>
            <person name="Stajich J.E."/>
            <person name="Spatafora J.W."/>
            <person name="Visel A."/>
            <person name="Grigoriev I.V."/>
        </authorList>
    </citation>
    <scope>NUCLEOTIDE SEQUENCE [LARGE SCALE GENOMIC DNA]</scope>
    <source>
        <strain evidence="11 12">CBS 931.73</strain>
    </source>
</reference>
<feature type="binding site" evidence="10">
    <location>
        <position position="69"/>
    </location>
    <ligand>
        <name>Mn(2+)</name>
        <dbReference type="ChEBI" id="CHEBI:29035"/>
        <label>1</label>
    </ligand>
</feature>
<proteinExistence type="predicted"/>
<evidence type="ECO:0000256" key="6">
    <source>
        <dbReference type="ARBA" id="ARBA00023211"/>
    </source>
</evidence>